<accession>A0ACC3D0S5</accession>
<gene>
    <name evidence="1" type="ORF">LTS18_009442</name>
</gene>
<organism evidence="1 2">
    <name type="scientific">Coniosporium uncinatum</name>
    <dbReference type="NCBI Taxonomy" id="93489"/>
    <lineage>
        <taxon>Eukaryota</taxon>
        <taxon>Fungi</taxon>
        <taxon>Dikarya</taxon>
        <taxon>Ascomycota</taxon>
        <taxon>Pezizomycotina</taxon>
        <taxon>Dothideomycetes</taxon>
        <taxon>Dothideomycetes incertae sedis</taxon>
        <taxon>Coniosporium</taxon>
    </lineage>
</organism>
<dbReference type="EMBL" id="JAWDJW010008888">
    <property type="protein sequence ID" value="KAK3060058.1"/>
    <property type="molecule type" value="Genomic_DNA"/>
</dbReference>
<feature type="non-terminal residue" evidence="1">
    <location>
        <position position="1"/>
    </location>
</feature>
<name>A0ACC3D0S5_9PEZI</name>
<comment type="caution">
    <text evidence="1">The sequence shown here is derived from an EMBL/GenBank/DDBJ whole genome shotgun (WGS) entry which is preliminary data.</text>
</comment>
<reference evidence="1" key="1">
    <citation type="submission" date="2024-09" db="EMBL/GenBank/DDBJ databases">
        <title>Black Yeasts Isolated from many extreme environments.</title>
        <authorList>
            <person name="Coleine C."/>
            <person name="Stajich J.E."/>
            <person name="Selbmann L."/>
        </authorList>
    </citation>
    <scope>NUCLEOTIDE SEQUENCE</scope>
    <source>
        <strain evidence="1">CCFEE 5737</strain>
    </source>
</reference>
<keyword evidence="2" id="KW-1185">Reference proteome</keyword>
<dbReference type="Proteomes" id="UP001186974">
    <property type="component" value="Unassembled WGS sequence"/>
</dbReference>
<evidence type="ECO:0000313" key="2">
    <source>
        <dbReference type="Proteomes" id="UP001186974"/>
    </source>
</evidence>
<evidence type="ECO:0000313" key="1">
    <source>
        <dbReference type="EMBL" id="KAK3060058.1"/>
    </source>
</evidence>
<proteinExistence type="predicted"/>
<protein>
    <submittedName>
        <fullName evidence="1">Uncharacterized protein</fullName>
    </submittedName>
</protein>
<sequence length="442" mass="48202">NLSKFDKRAVFDQIRNEDTTADEDRLVSFNRLPQTRPGTYGGMNLHPTENVLESARSLRRSEESSESEEDAFEFDSGGRNSRRAMSRTSIKRNPLRSSSGRVDDDGSHPSSTGNLLSRSRGSIARPIYTSSPQVAASPLTGRISPPPISPSHDKPTSTTHFRLASNNHFCPTITPGAMSNIQEVAELEFGLSPDILNENAGRGLAEVALMAINPGGRRLARENLKVNARPVLVVLVGNHKAGARAVAAARHLLSRGPRVIACILGLDRQSMDMDVDLRRQSLLFQRMGGTLRGWAEVSKFLKRLDAPPELIVDALLSPGRTYDGLNPEDQAVCLEMLGWANKSHAQVLAVDCPSGINQSTGETSMLEGEPLEVRAKFVACVGAPRLGLLRAMQRIGEHGDRRIWVVDVGLNKAWKESGIRGRAGVRFGSEWVVPLRVAQGQD</sequence>